<dbReference type="Proteomes" id="UP000001822">
    <property type="component" value="Chromosome"/>
</dbReference>
<dbReference type="EC" id="3.1.3.12" evidence="3"/>
<dbReference type="NCBIfam" id="TIGR01484">
    <property type="entry name" value="HAD-SF-IIB"/>
    <property type="match status" value="1"/>
</dbReference>
<dbReference type="KEGG" id="chu:CHU_0400"/>
<comment type="similarity">
    <text evidence="1">In the C-terminal section; belongs to the trehalose phosphatase family.</text>
</comment>
<dbReference type="InterPro" id="IPR003337">
    <property type="entry name" value="Trehalose_PPase"/>
</dbReference>
<reference evidence="3 4" key="1">
    <citation type="journal article" date="2007" name="Appl. Environ. Microbiol.">
        <title>Genome sequence of the cellulolytic gliding bacterium Cytophaga hutchinsonii.</title>
        <authorList>
            <person name="Xie G."/>
            <person name="Bruce D.C."/>
            <person name="Challacombe J.F."/>
            <person name="Chertkov O."/>
            <person name="Detter J.C."/>
            <person name="Gilna P."/>
            <person name="Han C.S."/>
            <person name="Lucas S."/>
            <person name="Misra M."/>
            <person name="Myers G.L."/>
            <person name="Richardson P."/>
            <person name="Tapia R."/>
            <person name="Thayer N."/>
            <person name="Thompson L.S."/>
            <person name="Brettin T.S."/>
            <person name="Henrissat B."/>
            <person name="Wilson D.B."/>
            <person name="McBride M.J."/>
        </authorList>
    </citation>
    <scope>NUCLEOTIDE SEQUENCE [LARGE SCALE GENOMIC DNA]</scope>
    <source>
        <strain evidence="4">ATCC 33406 / DSM 1761 / CIP 103989 / NBRC 15051 / NCIMB 9469 / D465</strain>
    </source>
</reference>
<protein>
    <submittedName>
        <fullName evidence="3">Trehalose 6-phosphate synthase / trehalose 6-phosphatase</fullName>
        <ecNumber evidence="3">2.4.1.15</ecNumber>
        <ecNumber evidence="3">3.1.3.12</ecNumber>
    </submittedName>
</protein>
<dbReference type="SUPFAM" id="SSF53756">
    <property type="entry name" value="UDP-Glycosyltransferase/glycogen phosphorylase"/>
    <property type="match status" value="1"/>
</dbReference>
<dbReference type="GO" id="GO:0003825">
    <property type="term" value="F:alpha,alpha-trehalose-phosphate synthase (UDP-forming) activity"/>
    <property type="evidence" value="ECO:0007669"/>
    <property type="project" value="UniProtKB-EC"/>
</dbReference>
<evidence type="ECO:0000256" key="2">
    <source>
        <dbReference type="ARBA" id="ARBA00008799"/>
    </source>
</evidence>
<organism evidence="3 4">
    <name type="scientific">Cytophaga hutchinsonii (strain ATCC 33406 / DSM 1761 / CIP 103989 / NBRC 15051 / NCIMB 9469 / D465)</name>
    <dbReference type="NCBI Taxonomy" id="269798"/>
    <lineage>
        <taxon>Bacteria</taxon>
        <taxon>Pseudomonadati</taxon>
        <taxon>Bacteroidota</taxon>
        <taxon>Cytophagia</taxon>
        <taxon>Cytophagales</taxon>
        <taxon>Cytophagaceae</taxon>
        <taxon>Cytophaga</taxon>
    </lineage>
</organism>
<evidence type="ECO:0000256" key="1">
    <source>
        <dbReference type="ARBA" id="ARBA00006330"/>
    </source>
</evidence>
<dbReference type="Pfam" id="PF02358">
    <property type="entry name" value="Trehalose_PPase"/>
    <property type="match status" value="1"/>
</dbReference>
<dbReference type="NCBIfam" id="TIGR00685">
    <property type="entry name" value="T6PP"/>
    <property type="match status" value="1"/>
</dbReference>
<dbReference type="InterPro" id="IPR023214">
    <property type="entry name" value="HAD_sf"/>
</dbReference>
<proteinExistence type="inferred from homology"/>
<accession>A0A6N4SN46</accession>
<dbReference type="AlphaFoldDB" id="A0A6N4SN46"/>
<keyword evidence="3" id="KW-0808">Transferase</keyword>
<keyword evidence="3" id="KW-0328">Glycosyltransferase</keyword>
<dbReference type="Gene3D" id="3.30.70.1020">
    <property type="entry name" value="Trehalose-6-phosphate phosphatase related protein, domain 2"/>
    <property type="match status" value="1"/>
</dbReference>
<dbReference type="InterPro" id="IPR006379">
    <property type="entry name" value="HAD-SF_hydro_IIB"/>
</dbReference>
<sequence length="733" mass="84569">MNDEKRLIIVAYRIPFKVTFKESGERVLQQNSGGLVSAILSLAEKGDVFGKNQKIHWFGYSTPDILQEGETQVENENFIVHPVLIEDALNDAYYEGFCNSTIWPISHYYPYLTSFNEEDYEAYVKANKIFADQINAFIRPGDMVWIQDYQLMLLPGMLRSENPDASIGYFHHIPFATFEIFRLLPKQWQTELLKGMIGADLVGFHTNDYSQYFLRSVQRVLGYDTTARDISIPNRIVRVDTFPISIDYNKFQELYNDPGVIEKRKEFLKDLSAEKNIFSVDRLDYSKGLIHRLNGFEYFLDQYPQWHTRVVLTMIVVPSRETILKYAEMKHELEEAVGRINGKYGTLGWRPVIYLYRSLSFEELGALYTLADVALITPIRDGMNLVAKEFVATRTDKKGVLILSEMAGASLELNGAILINPTDKRTLAAAIIQALTMDEQEQTQRMQMMQDRIRVYDIFKWTEDYMDQLDIIKLKQMEFEEKIINQDVLKSFKQIFDESSRRLFLLDYDGTLSPIVPDPSSSKPSVGIVDVLKKLSSDFNVNVAIISGRDKEFLNYIFDPNTILSAEHGAFLRIPGQDWELQYDYNDQWKRSVLPVFQKYTDRCAGSFIENKSTSLAWHYRNTEKEYAHIRSREFIEELENKVGIKSNLAIIDGDKVIEMKPSDVDKGIAARKICDLYQPDFILSIGDDRTDEDMFKALPDNALTIKVGVKNSSAKFTIKTQEEVMTILNTFL</sequence>
<dbReference type="Pfam" id="PF00982">
    <property type="entry name" value="Glyco_transf_20"/>
    <property type="match status" value="1"/>
</dbReference>
<keyword evidence="3" id="KW-0378">Hydrolase</keyword>
<dbReference type="GO" id="GO:0005829">
    <property type="term" value="C:cytosol"/>
    <property type="evidence" value="ECO:0007669"/>
    <property type="project" value="TreeGrafter"/>
</dbReference>
<dbReference type="GO" id="GO:0004805">
    <property type="term" value="F:trehalose-phosphatase activity"/>
    <property type="evidence" value="ECO:0007669"/>
    <property type="project" value="UniProtKB-EC"/>
</dbReference>
<name>A0A6N4SN46_CYTH3</name>
<dbReference type="InterPro" id="IPR036412">
    <property type="entry name" value="HAD-like_sf"/>
</dbReference>
<dbReference type="NCBIfam" id="NF011071">
    <property type="entry name" value="PRK14501.1"/>
    <property type="match status" value="1"/>
</dbReference>
<dbReference type="Gene3D" id="3.40.50.2000">
    <property type="entry name" value="Glycogen Phosphorylase B"/>
    <property type="match status" value="2"/>
</dbReference>
<dbReference type="Gene3D" id="3.40.50.1000">
    <property type="entry name" value="HAD superfamily/HAD-like"/>
    <property type="match status" value="1"/>
</dbReference>
<dbReference type="InterPro" id="IPR001830">
    <property type="entry name" value="Glyco_trans_20"/>
</dbReference>
<dbReference type="RefSeq" id="WP_011583806.1">
    <property type="nucleotide sequence ID" value="NC_008255.1"/>
</dbReference>
<dbReference type="EMBL" id="CP000383">
    <property type="protein sequence ID" value="ABG57690.1"/>
    <property type="molecule type" value="Genomic_DNA"/>
</dbReference>
<dbReference type="OrthoDB" id="9761633at2"/>
<dbReference type="PANTHER" id="PTHR10788">
    <property type="entry name" value="TREHALOSE-6-PHOSPHATE SYNTHASE"/>
    <property type="match status" value="1"/>
</dbReference>
<keyword evidence="4" id="KW-1185">Reference proteome</keyword>
<dbReference type="CDD" id="cd01627">
    <property type="entry name" value="HAD_TPP"/>
    <property type="match status" value="1"/>
</dbReference>
<gene>
    <name evidence="3" type="primary">otsA</name>
    <name evidence="3" type="ordered locus">CHU_0400</name>
</gene>
<dbReference type="CDD" id="cd03788">
    <property type="entry name" value="GT20_TPS"/>
    <property type="match status" value="1"/>
</dbReference>
<comment type="similarity">
    <text evidence="2">Belongs to the glycosyltransferase 20 family.</text>
</comment>
<dbReference type="EC" id="2.4.1.15" evidence="3"/>
<evidence type="ECO:0000313" key="3">
    <source>
        <dbReference type="EMBL" id="ABG57690.1"/>
    </source>
</evidence>
<dbReference type="GO" id="GO:0005992">
    <property type="term" value="P:trehalose biosynthetic process"/>
    <property type="evidence" value="ECO:0007669"/>
    <property type="project" value="InterPro"/>
</dbReference>
<evidence type="ECO:0000313" key="4">
    <source>
        <dbReference type="Proteomes" id="UP000001822"/>
    </source>
</evidence>
<dbReference type="SUPFAM" id="SSF56784">
    <property type="entry name" value="HAD-like"/>
    <property type="match status" value="1"/>
</dbReference>
<dbReference type="PANTHER" id="PTHR10788:SF106">
    <property type="entry name" value="BCDNA.GH08860"/>
    <property type="match status" value="1"/>
</dbReference>